<dbReference type="GO" id="GO:0005813">
    <property type="term" value="C:centrosome"/>
    <property type="evidence" value="ECO:0007669"/>
    <property type="project" value="InterPro"/>
</dbReference>
<feature type="compositionally biased region" description="Basic and acidic residues" evidence="2">
    <location>
        <begin position="387"/>
        <end position="397"/>
    </location>
</feature>
<feature type="compositionally biased region" description="Polar residues" evidence="2">
    <location>
        <begin position="593"/>
        <end position="604"/>
    </location>
</feature>
<dbReference type="Proteomes" id="UP000007648">
    <property type="component" value="Unassembled WGS sequence"/>
</dbReference>
<evidence type="ECO:0000256" key="1">
    <source>
        <dbReference type="SAM" id="Coils"/>
    </source>
</evidence>
<evidence type="ECO:0000313" key="4">
    <source>
        <dbReference type="Proteomes" id="UP000007648"/>
    </source>
</evidence>
<name>A0A7N4PUC0_SARHA</name>
<dbReference type="InterPro" id="IPR028750">
    <property type="entry name" value="CEP350/CC187"/>
</dbReference>
<dbReference type="Ensembl" id="ENSSHAT00000034269.1">
    <property type="protein sequence ID" value="ENSSHAP00000042068.1"/>
    <property type="gene ID" value="ENSSHAG00000029030.1"/>
</dbReference>
<feature type="region of interest" description="Disordered" evidence="2">
    <location>
        <begin position="263"/>
        <end position="290"/>
    </location>
</feature>
<evidence type="ECO:0000256" key="2">
    <source>
        <dbReference type="SAM" id="MobiDB-lite"/>
    </source>
</evidence>
<gene>
    <name evidence="3" type="primary">CCDC187</name>
</gene>
<proteinExistence type="predicted"/>
<dbReference type="PANTHER" id="PTHR13958:SF3">
    <property type="entry name" value="CAP-GLY DOMAIN-CONTAINING PROTEIN-RELATED"/>
    <property type="match status" value="1"/>
</dbReference>
<reference evidence="3" key="3">
    <citation type="submission" date="2025-09" db="UniProtKB">
        <authorList>
            <consortium name="Ensembl"/>
        </authorList>
    </citation>
    <scope>IDENTIFICATION</scope>
</reference>
<feature type="compositionally biased region" description="Low complexity" evidence="2">
    <location>
        <begin position="1061"/>
        <end position="1075"/>
    </location>
</feature>
<feature type="region of interest" description="Disordered" evidence="2">
    <location>
        <begin position="450"/>
        <end position="518"/>
    </location>
</feature>
<feature type="region of interest" description="Disordered" evidence="2">
    <location>
        <begin position="382"/>
        <end position="431"/>
    </location>
</feature>
<dbReference type="GO" id="GO:0034453">
    <property type="term" value="P:microtubule anchoring"/>
    <property type="evidence" value="ECO:0007669"/>
    <property type="project" value="InterPro"/>
</dbReference>
<feature type="compositionally biased region" description="Polar residues" evidence="2">
    <location>
        <begin position="416"/>
        <end position="427"/>
    </location>
</feature>
<dbReference type="GO" id="GO:0008017">
    <property type="term" value="F:microtubule binding"/>
    <property type="evidence" value="ECO:0007669"/>
    <property type="project" value="InterPro"/>
</dbReference>
<feature type="region of interest" description="Disordered" evidence="2">
    <location>
        <begin position="1677"/>
        <end position="1713"/>
    </location>
</feature>
<feature type="region of interest" description="Disordered" evidence="2">
    <location>
        <begin position="593"/>
        <end position="612"/>
    </location>
</feature>
<dbReference type="InParanoid" id="A0A7N4PUC0"/>
<accession>A0A7N4PUC0</accession>
<organism evidence="3 4">
    <name type="scientific">Sarcophilus harrisii</name>
    <name type="common">Tasmanian devil</name>
    <name type="synonym">Sarcophilus laniarius</name>
    <dbReference type="NCBI Taxonomy" id="9305"/>
    <lineage>
        <taxon>Eukaryota</taxon>
        <taxon>Metazoa</taxon>
        <taxon>Chordata</taxon>
        <taxon>Craniata</taxon>
        <taxon>Vertebrata</taxon>
        <taxon>Euteleostomi</taxon>
        <taxon>Mammalia</taxon>
        <taxon>Metatheria</taxon>
        <taxon>Dasyuromorphia</taxon>
        <taxon>Dasyuridae</taxon>
        <taxon>Sarcophilus</taxon>
    </lineage>
</organism>
<keyword evidence="1" id="KW-0175">Coiled coil</keyword>
<feature type="compositionally biased region" description="Basic and acidic residues" evidence="2">
    <location>
        <begin position="803"/>
        <end position="818"/>
    </location>
</feature>
<dbReference type="PANTHER" id="PTHR13958">
    <property type="entry name" value="CENTROSOME-ASSOCIATED PROTEIN 350"/>
    <property type="match status" value="1"/>
</dbReference>
<feature type="coiled-coil region" evidence="1">
    <location>
        <begin position="710"/>
        <end position="737"/>
    </location>
</feature>
<feature type="region of interest" description="Disordered" evidence="2">
    <location>
        <begin position="1484"/>
        <end position="1518"/>
    </location>
</feature>
<keyword evidence="4" id="KW-1185">Reference proteome</keyword>
<reference evidence="3 4" key="1">
    <citation type="journal article" date="2011" name="Proc. Natl. Acad. Sci. U.S.A.">
        <title>Genetic diversity and population structure of the endangered marsupial Sarcophilus harrisii (Tasmanian devil).</title>
        <authorList>
            <person name="Miller W."/>
            <person name="Hayes V.M."/>
            <person name="Ratan A."/>
            <person name="Petersen D.C."/>
            <person name="Wittekindt N.E."/>
            <person name="Miller J."/>
            <person name="Walenz B."/>
            <person name="Knight J."/>
            <person name="Qi J."/>
            <person name="Zhao F."/>
            <person name="Wang Q."/>
            <person name="Bedoya-Reina O.C."/>
            <person name="Katiyar N."/>
            <person name="Tomsho L.P."/>
            <person name="Kasson L.M."/>
            <person name="Hardie R.A."/>
            <person name="Woodbridge P."/>
            <person name="Tindall E.A."/>
            <person name="Bertelsen M.F."/>
            <person name="Dixon D."/>
            <person name="Pyecroft S."/>
            <person name="Helgen K.M."/>
            <person name="Lesk A.M."/>
            <person name="Pringle T.H."/>
            <person name="Patterson N."/>
            <person name="Zhang Y."/>
            <person name="Kreiss A."/>
            <person name="Woods G.M."/>
            <person name="Jones M.E."/>
            <person name="Schuster S.C."/>
        </authorList>
    </citation>
    <scope>NUCLEOTIDE SEQUENCE [LARGE SCALE GENOMIC DNA]</scope>
</reference>
<feature type="compositionally biased region" description="Polar residues" evidence="2">
    <location>
        <begin position="1687"/>
        <end position="1713"/>
    </location>
</feature>
<sequence>MALSDSKGNPQIPSSAASSRSDILIDVALAWVSLQRARHVLQRMESEMDTPSWHSISSQSCGSLDFGQEKLFSWENWHNASPAYAKLRMPHFSEDYNMAAASVSPWVFRESVIFREEPDGKTYGGRVTHLNPVIFGPVWKEQDFNYPPEPERMCTTSDWPSKMPVFIPVQSGSHHQFLNHPSDPWREKSPQPVESPTNFQRWPLTGVKRAFPESQLEQLREKIRAQKHRHANVFPTSFQARSGTPQTLPWKHVPKRSVSKMKLAASKPAHPGQVSASSPDPSDTHHAVSHKFIPKRKSYRVRFALSTPIDAHQRDKNKTTVTKSCQVSSQSLSLGKQLKGQDAKVTGVSAWRKGQRLARLLLGPPPTFLQLQKRALSGGLAATKESGLTEKTQKSEHIPPSTRDINNQKGAAPLRGNSQNSPESSAQVGCGGSESFHRILNFLKNLQSRVQDKADHKRTRPQSPKIASTKKAGKSECHSKSQNAAVRRNLQFVSGGKNLSSRMGSSGTSKAPGKENACQRTLKKTNKGVPRPCVTAEMQELMNQKVSERKKRCLEAKIYVKKALESRDKLQNVKEKEIPFKKLNAKVLQMSSKNIGSEQQSKAQEATENKREAALEHEKQMLGTVLNNKELQDRTSHDIKTPVTVGASKSGVNPALPVFKSISPRPLKQQGLAPPRSLPPALTLQSHHLENLRKTQSSIVPNRESNSAPYQHNQERIRILEATAQMLKERIEFLTEKLNLSGVCLTLNGKSEKCMDVQSTNISSVQECPTMIVSSCSLVLGQSSSPTALGTPGGNEPEVNKPLSDREKEMTQKGGKDGVEMETKVPAVLSPAATAEMLSCRSPRLNKQPSPCLEEVMKPVPDDFTLTEDSEMEEWAPEDKFTCTPTFFTRSSQKEFEKQDSFIDPSGIQTEEELSEFSLGISESYNDIKIRDFPTRRNEFSSSSSKHREEYESCNKYSKDVCMDYLSSMQQKSLNFLQKMKLHQIKQERELEILKHRAELEAAETQKSLDELVFRNHLKQSLHGSHIHRTELDNKAEKWKMPKTHGGLESTDCLTGLSSMGRSYSSRTSSPTVSTWESEPRRNLLGCTDADKERGKKQDYTTSSHSTTWFSSAFGYPSSKVFSKEDSMDSSSQRNEIYRSSLFDRFSLRMTDQYLKEEELRAQYQIALLKLREKALEEKVIAELSWLEQQKACLGNKRDHSLMTEEQHQILIDLKKEQAELKHLQNIYEMAHQERKFLLTQQKDLSTIQQSTSDLQSEFTVLASRHQFSSPWSEAIESQKSEDERIFRFERLVSSPEGLLSSTSSHTERSSSVLPDLGENLKCYENTHLLAEREIQGKPDEDSCLQPQWLKGGKDRSMVSNIPDHREQTLGQFVKNDNQENKEPAEQHCTSWACRQQESSLEIKQDPYQKPTTRTEEYNSKTDFKPNMVKKRPQSEVIGSLENGERYMQGQKNELNFLKLERSLAGQEGGQSFQQEDSVIYSRKNQETSGLDSDVIKSPIVEPEEDKRRKQRMKGKSQEVPLKTIQICHTSAIQECKKDQEKKSEYTQYDENHLHIKCDTTSDSLKSGSVFSTSLESLSSDTISPCNSPLDLKSDQSYTSFSEFQKVTAFLVNVSDSLISGSDSETESSQNTDVNEWQEFTDQQPLNELSSPLPNPSVTPRKGDELILAVNSEEKQPDRDFPFENCQDLQTQGNNNISSNDSPSETNNVSLSGSRKHKLSLSWTELPLSQDSSSGKLSHILSEDTYVAPRQDKEKSCSEHKVCVEPKLSSFSFLDDFSKTDIDLKQQGPTISLNEGKDQEDLEIKDVLADGTNKKETGFSLPEIYYMSFPSPNLKANCQSPSLPLKMSQRKQNSLVKKAKAACEENPEERLISNKECKYAIQQLSIDFNSMPAIPGPQIFHDGKIVQSVYEHKADKSDIHHRTSEGHEVVISPSGSLSGLIPEAEHCPAIRVDGSTHTERDGLPSVQDSILSKILSPVDEVLSYGSAGLPSPTQKVSSFASENLPSPPPDFVLWANVSDIDFNSEDFPSLPEEMVFPEDSKDVQDEDSSIQTGELSSLSDEILLEEFSPIPLDVGNSCSVLDEHSLGWDKERERSLERKEELLRVEPQQDIKRKQKVGCWYSPALSRSASKSPASFFKLSTDKDGKNPLALEDAENREHTQPETLKFRETSHFEGKHWTSLVSDEAKNDHHKEDLERVKHSEYDMAYDELFRSDKMSYFLADDIEKPSDHNYQDSVHDESSLRSNKCYDEVRVEYRFLERKPEIKFNNRDSSMTTVAAYPETLMFQPTEMESYFIPTQSESERFLNKDFSGCLNSQKEQPYMAPIKNEPEKLLEDVHPMEEKEINLKNSVMGSQLDPRQKTYGIVDSVSTELTRKILWDALAVFAELARQ</sequence>
<evidence type="ECO:0000313" key="3">
    <source>
        <dbReference type="Ensembl" id="ENSSHAP00000042068.1"/>
    </source>
</evidence>
<reference evidence="3" key="2">
    <citation type="submission" date="2025-08" db="UniProtKB">
        <authorList>
            <consortium name="Ensembl"/>
        </authorList>
    </citation>
    <scope>IDENTIFICATION</scope>
</reference>
<feature type="compositionally biased region" description="Polar residues" evidence="2">
    <location>
        <begin position="497"/>
        <end position="509"/>
    </location>
</feature>
<feature type="region of interest" description="Disordered" evidence="2">
    <location>
        <begin position="783"/>
        <end position="818"/>
    </location>
</feature>
<feature type="region of interest" description="Disordered" evidence="2">
    <location>
        <begin position="1061"/>
        <end position="1080"/>
    </location>
</feature>
<dbReference type="GeneTree" id="ENSGT00940000155130"/>
<protein>
    <submittedName>
        <fullName evidence="3">Uncharacterized protein</fullName>
    </submittedName>
</protein>